<sequence>MSAEFSTPELPAKGIIEPLGDDDRLLLSSYGEFLPVHERQVLIEEGHQQNSLFYVISGTLHATTTRSGRPVLLGRIGPGETIGEINIFHPGLASATVTAIEFSQIWRIDRQSLEDFMNVSPLPASHLLIGISSTLSRRLRETNDKVAMMHQI</sequence>
<dbReference type="Gene3D" id="2.60.120.10">
    <property type="entry name" value="Jelly Rolls"/>
    <property type="match status" value="1"/>
</dbReference>
<dbReference type="GO" id="GO:0005829">
    <property type="term" value="C:cytosol"/>
    <property type="evidence" value="ECO:0007669"/>
    <property type="project" value="TreeGrafter"/>
</dbReference>
<comment type="caution">
    <text evidence="2">The sequence shown here is derived from an EMBL/GenBank/DDBJ whole genome shotgun (WGS) entry which is preliminary data.</text>
</comment>
<dbReference type="InterPro" id="IPR000595">
    <property type="entry name" value="cNMP-bd_dom"/>
</dbReference>
<dbReference type="InterPro" id="IPR014710">
    <property type="entry name" value="RmlC-like_jellyroll"/>
</dbReference>
<dbReference type="GO" id="GO:0003700">
    <property type="term" value="F:DNA-binding transcription factor activity"/>
    <property type="evidence" value="ECO:0007669"/>
    <property type="project" value="TreeGrafter"/>
</dbReference>
<dbReference type="PANTHER" id="PTHR24567:SF74">
    <property type="entry name" value="HTH-TYPE TRANSCRIPTIONAL REGULATOR ARCR"/>
    <property type="match status" value="1"/>
</dbReference>
<gene>
    <name evidence="2" type="ORF">DES53_11626</name>
</gene>
<dbReference type="CDD" id="cd00038">
    <property type="entry name" value="CAP_ED"/>
    <property type="match status" value="1"/>
</dbReference>
<reference evidence="2 3" key="1">
    <citation type="submission" date="2018-06" db="EMBL/GenBank/DDBJ databases">
        <title>Genomic Encyclopedia of Type Strains, Phase IV (KMG-IV): sequencing the most valuable type-strain genomes for metagenomic binning, comparative biology and taxonomic classification.</title>
        <authorList>
            <person name="Goeker M."/>
        </authorList>
    </citation>
    <scope>NUCLEOTIDE SEQUENCE [LARGE SCALE GENOMIC DNA]</scope>
    <source>
        <strain evidence="2 3">DSM 25532</strain>
    </source>
</reference>
<dbReference type="Pfam" id="PF00027">
    <property type="entry name" value="cNMP_binding"/>
    <property type="match status" value="1"/>
</dbReference>
<accession>A0A366H6L7</accession>
<dbReference type="Proteomes" id="UP000253426">
    <property type="component" value="Unassembled WGS sequence"/>
</dbReference>
<dbReference type="PANTHER" id="PTHR24567">
    <property type="entry name" value="CRP FAMILY TRANSCRIPTIONAL REGULATORY PROTEIN"/>
    <property type="match status" value="1"/>
</dbReference>
<evidence type="ECO:0000313" key="3">
    <source>
        <dbReference type="Proteomes" id="UP000253426"/>
    </source>
</evidence>
<name>A0A366H6L7_9BACT</name>
<dbReference type="InterPro" id="IPR018490">
    <property type="entry name" value="cNMP-bd_dom_sf"/>
</dbReference>
<proteinExistence type="predicted"/>
<dbReference type="InterPro" id="IPR050397">
    <property type="entry name" value="Env_Response_Regulators"/>
</dbReference>
<protein>
    <submittedName>
        <fullName evidence="2">Cyclic nucleotide-binding protein</fullName>
    </submittedName>
</protein>
<dbReference type="SMART" id="SM00100">
    <property type="entry name" value="cNMP"/>
    <property type="match status" value="1"/>
</dbReference>
<dbReference type="AlphaFoldDB" id="A0A366H6L7"/>
<dbReference type="PROSITE" id="PS50042">
    <property type="entry name" value="CNMP_BINDING_3"/>
    <property type="match status" value="1"/>
</dbReference>
<evidence type="ECO:0000313" key="2">
    <source>
        <dbReference type="EMBL" id="RBP36587.1"/>
    </source>
</evidence>
<dbReference type="EMBL" id="QNRR01000016">
    <property type="protein sequence ID" value="RBP36587.1"/>
    <property type="molecule type" value="Genomic_DNA"/>
</dbReference>
<dbReference type="SUPFAM" id="SSF51206">
    <property type="entry name" value="cAMP-binding domain-like"/>
    <property type="match status" value="1"/>
</dbReference>
<dbReference type="OrthoDB" id="9798104at2"/>
<dbReference type="RefSeq" id="WP_113961825.1">
    <property type="nucleotide sequence ID" value="NZ_QNRR01000016.1"/>
</dbReference>
<keyword evidence="3" id="KW-1185">Reference proteome</keyword>
<feature type="domain" description="Cyclic nucleotide-binding" evidence="1">
    <location>
        <begin position="23"/>
        <end position="117"/>
    </location>
</feature>
<organism evidence="2 3">
    <name type="scientific">Roseimicrobium gellanilyticum</name>
    <dbReference type="NCBI Taxonomy" id="748857"/>
    <lineage>
        <taxon>Bacteria</taxon>
        <taxon>Pseudomonadati</taxon>
        <taxon>Verrucomicrobiota</taxon>
        <taxon>Verrucomicrobiia</taxon>
        <taxon>Verrucomicrobiales</taxon>
        <taxon>Verrucomicrobiaceae</taxon>
        <taxon>Roseimicrobium</taxon>
    </lineage>
</organism>
<evidence type="ECO:0000259" key="1">
    <source>
        <dbReference type="PROSITE" id="PS50042"/>
    </source>
</evidence>